<comment type="similarity">
    <text evidence="2">Belongs to the NAD(P)-dependent epimerase/dehydratase family.</text>
</comment>
<dbReference type="AlphaFoldDB" id="A0A8G2BJ89"/>
<dbReference type="Proteomes" id="UP000198615">
    <property type="component" value="Unassembled WGS sequence"/>
</dbReference>
<evidence type="ECO:0000259" key="3">
    <source>
        <dbReference type="Pfam" id="PF01370"/>
    </source>
</evidence>
<evidence type="ECO:0000313" key="4">
    <source>
        <dbReference type="EMBL" id="SDF66864.1"/>
    </source>
</evidence>
<dbReference type="EMBL" id="FNBW01000005">
    <property type="protein sequence ID" value="SDF66864.1"/>
    <property type="molecule type" value="Genomic_DNA"/>
</dbReference>
<evidence type="ECO:0000313" key="5">
    <source>
        <dbReference type="Proteomes" id="UP000198615"/>
    </source>
</evidence>
<dbReference type="SUPFAM" id="SSF51735">
    <property type="entry name" value="NAD(P)-binding Rossmann-fold domains"/>
    <property type="match status" value="1"/>
</dbReference>
<sequence length="299" mass="30803">MTVLITGGGGFLGAWIIRRLAARGLDVRVFDRHEDRGIVRAIAGDMADRVEWRTGDVASGDDVLRAAEDCDFAIHLAALLTPACAENPILGAQVNLIGTLNVFEAAKAHGLRGVAYASSAGVFGPDDGAIPYPTTHYGAFKLACEGSGRAYWHDAGISSVGFRPAIVYGPGRETGLTAGPSIACREAVAGRPYTIGYSGAADMIYVDDVAAVFEAAATRPFEGAHAFSLVGEVADISAIAAGIEDLVPGAAIDWAGPPLPLHPVIAPSPIGAVLGDLPHTALRDGLAQTVAFYRNAGTG</sequence>
<evidence type="ECO:0000256" key="1">
    <source>
        <dbReference type="ARBA" id="ARBA00005125"/>
    </source>
</evidence>
<dbReference type="InterPro" id="IPR036291">
    <property type="entry name" value="NAD(P)-bd_dom_sf"/>
</dbReference>
<comment type="pathway">
    <text evidence="1">Bacterial outer membrane biogenesis; LPS O-antigen biosynthesis.</text>
</comment>
<gene>
    <name evidence="4" type="ORF">SAMN05660686_01993</name>
</gene>
<proteinExistence type="inferred from homology"/>
<dbReference type="PANTHER" id="PTHR43000">
    <property type="entry name" value="DTDP-D-GLUCOSE 4,6-DEHYDRATASE-RELATED"/>
    <property type="match status" value="1"/>
</dbReference>
<protein>
    <submittedName>
        <fullName evidence="4">Nucleoside-diphosphate-sugar epimerase</fullName>
    </submittedName>
</protein>
<accession>A0A8G2BJ89</accession>
<reference evidence="4 5" key="1">
    <citation type="submission" date="2016-10" db="EMBL/GenBank/DDBJ databases">
        <authorList>
            <person name="Varghese N."/>
            <person name="Submissions S."/>
        </authorList>
    </citation>
    <scope>NUCLEOTIDE SEQUENCE [LARGE SCALE GENOMIC DNA]</scope>
    <source>
        <strain evidence="4 5">DSM 18839</strain>
    </source>
</reference>
<dbReference type="InterPro" id="IPR001509">
    <property type="entry name" value="Epimerase_deHydtase"/>
</dbReference>
<dbReference type="Gene3D" id="3.40.50.720">
    <property type="entry name" value="NAD(P)-binding Rossmann-like Domain"/>
    <property type="match status" value="1"/>
</dbReference>
<evidence type="ECO:0000256" key="2">
    <source>
        <dbReference type="ARBA" id="ARBA00007637"/>
    </source>
</evidence>
<dbReference type="RefSeq" id="WP_093149996.1">
    <property type="nucleotide sequence ID" value="NZ_FNBW01000005.1"/>
</dbReference>
<name>A0A8G2BJ89_9PROT</name>
<dbReference type="Pfam" id="PF01370">
    <property type="entry name" value="Epimerase"/>
    <property type="match status" value="1"/>
</dbReference>
<dbReference type="OrthoDB" id="9771073at2"/>
<feature type="domain" description="NAD-dependent epimerase/dehydratase" evidence="3">
    <location>
        <begin position="3"/>
        <end position="225"/>
    </location>
</feature>
<organism evidence="4 5">
    <name type="scientific">Thalassobaculum litoreum DSM 18839</name>
    <dbReference type="NCBI Taxonomy" id="1123362"/>
    <lineage>
        <taxon>Bacteria</taxon>
        <taxon>Pseudomonadati</taxon>
        <taxon>Pseudomonadota</taxon>
        <taxon>Alphaproteobacteria</taxon>
        <taxon>Rhodospirillales</taxon>
        <taxon>Thalassobaculaceae</taxon>
        <taxon>Thalassobaculum</taxon>
    </lineage>
</organism>
<keyword evidence="5" id="KW-1185">Reference proteome</keyword>
<dbReference type="CDD" id="cd08946">
    <property type="entry name" value="SDR_e"/>
    <property type="match status" value="1"/>
</dbReference>
<comment type="caution">
    <text evidence="4">The sequence shown here is derived from an EMBL/GenBank/DDBJ whole genome shotgun (WGS) entry which is preliminary data.</text>
</comment>